<gene>
    <name evidence="2" type="ORF">L3049_07905</name>
</gene>
<sequence>MKNLLICIIILFAIFTSCKNNNNNTTDKTLSKYDIMLKAQIEEIKNKEVKSLISILDSTTKISNKTIFLYNGFDCQTCIDIGFEISKMIDSVLNKQVVYIISTSANVGQDQLKNNYKKYVYIDEKDVIRKELKFIYTPVFLSFDFENKIKNVFFPNYKNRNLKEEKAFIRSCIEKENKKSKLNNTIP</sequence>
<evidence type="ECO:0000313" key="3">
    <source>
        <dbReference type="Proteomes" id="UP001528920"/>
    </source>
</evidence>
<dbReference type="RefSeq" id="WP_275109264.1">
    <property type="nucleotide sequence ID" value="NZ_JAKJSC010000001.1"/>
</dbReference>
<protein>
    <recommendedName>
        <fullName evidence="4">Thioredoxin-like fold domain-containing protein</fullName>
    </recommendedName>
</protein>
<dbReference type="PROSITE" id="PS51257">
    <property type="entry name" value="PROKAR_LIPOPROTEIN"/>
    <property type="match status" value="1"/>
</dbReference>
<dbReference type="EMBL" id="JAKJSC010000001">
    <property type="protein sequence ID" value="MDE5417929.1"/>
    <property type="molecule type" value="Genomic_DNA"/>
</dbReference>
<feature type="signal peptide" evidence="1">
    <location>
        <begin position="1"/>
        <end position="22"/>
    </location>
</feature>
<evidence type="ECO:0008006" key="4">
    <source>
        <dbReference type="Google" id="ProtNLM"/>
    </source>
</evidence>
<comment type="caution">
    <text evidence="2">The sequence shown here is derived from an EMBL/GenBank/DDBJ whole genome shotgun (WGS) entry which is preliminary data.</text>
</comment>
<keyword evidence="3" id="KW-1185">Reference proteome</keyword>
<accession>A0ABT5VUI2</accession>
<organism evidence="2 3">
    <name type="scientific">Paralabilibaculum antarcticum</name>
    <dbReference type="NCBI Taxonomy" id="2912572"/>
    <lineage>
        <taxon>Bacteria</taxon>
        <taxon>Pseudomonadati</taxon>
        <taxon>Bacteroidota</taxon>
        <taxon>Bacteroidia</taxon>
        <taxon>Marinilabiliales</taxon>
        <taxon>Marinifilaceae</taxon>
        <taxon>Paralabilibaculum</taxon>
    </lineage>
</organism>
<reference evidence="2 3" key="1">
    <citation type="submission" date="2022-01" db="EMBL/GenBank/DDBJ databases">
        <title>Labilibaculum sp. nov, a marine bacterium isolated from Antarctica.</title>
        <authorList>
            <person name="Dai W."/>
        </authorList>
    </citation>
    <scope>NUCLEOTIDE SEQUENCE [LARGE SCALE GENOMIC DNA]</scope>
    <source>
        <strain evidence="2 3">DW002</strain>
    </source>
</reference>
<dbReference type="Proteomes" id="UP001528920">
    <property type="component" value="Unassembled WGS sequence"/>
</dbReference>
<feature type="chain" id="PRO_5046390241" description="Thioredoxin-like fold domain-containing protein" evidence="1">
    <location>
        <begin position="23"/>
        <end position="187"/>
    </location>
</feature>
<keyword evidence="1" id="KW-0732">Signal</keyword>
<evidence type="ECO:0000256" key="1">
    <source>
        <dbReference type="SAM" id="SignalP"/>
    </source>
</evidence>
<name>A0ABT5VUI2_9BACT</name>
<proteinExistence type="predicted"/>
<evidence type="ECO:0000313" key="2">
    <source>
        <dbReference type="EMBL" id="MDE5417929.1"/>
    </source>
</evidence>